<proteinExistence type="inferred from homology"/>
<dbReference type="GO" id="GO:0005634">
    <property type="term" value="C:nucleus"/>
    <property type="evidence" value="ECO:0007669"/>
    <property type="project" value="EnsemblFungi"/>
</dbReference>
<dbReference type="GO" id="GO:0005829">
    <property type="term" value="C:cytosol"/>
    <property type="evidence" value="ECO:0007669"/>
    <property type="project" value="EnsemblFungi"/>
</dbReference>
<evidence type="ECO:0000313" key="2">
    <source>
        <dbReference type="EMBL" id="EDO15217.1"/>
    </source>
</evidence>
<dbReference type="eggNOG" id="KOG3348">
    <property type="taxonomic scope" value="Eukaryota"/>
</dbReference>
<accession>A7TR84</accession>
<dbReference type="InParanoid" id="A7TR84"/>
<dbReference type="GO" id="GO:0051604">
    <property type="term" value="P:protein maturation"/>
    <property type="evidence" value="ECO:0007669"/>
    <property type="project" value="InterPro"/>
</dbReference>
<dbReference type="GO" id="GO:0045944">
    <property type="term" value="P:positive regulation of transcription by RNA polymerase II"/>
    <property type="evidence" value="ECO:0007669"/>
    <property type="project" value="EnsemblFungi"/>
</dbReference>
<protein>
    <recommendedName>
        <fullName evidence="4">BolA-like protein</fullName>
    </recommendedName>
</protein>
<dbReference type="GO" id="GO:0006879">
    <property type="term" value="P:intracellular iron ion homeostasis"/>
    <property type="evidence" value="ECO:0007669"/>
    <property type="project" value="EnsemblFungi"/>
</dbReference>
<dbReference type="HOGENOM" id="CLU_109462_4_0_1"/>
<reference evidence="2 3" key="1">
    <citation type="journal article" date="2007" name="Proc. Natl. Acad. Sci. U.S.A.">
        <title>Independent sorting-out of thousands of duplicated gene pairs in two yeast species descended from a whole-genome duplication.</title>
        <authorList>
            <person name="Scannell D.R."/>
            <person name="Frank A.C."/>
            <person name="Conant G.C."/>
            <person name="Byrne K.P."/>
            <person name="Woolfit M."/>
            <person name="Wolfe K.H."/>
        </authorList>
    </citation>
    <scope>NUCLEOTIDE SEQUENCE [LARGE SCALE GENOMIC DNA]</scope>
    <source>
        <strain evidence="3">ATCC 22028 / DSM 70294 / BCRC 21397 / CBS 2163 / NBRC 10782 / NRRL Y-8283 / UCD 57-17</strain>
    </source>
</reference>
<dbReference type="OMA" id="VHAFSQK"/>
<evidence type="ECO:0000313" key="3">
    <source>
        <dbReference type="Proteomes" id="UP000000267"/>
    </source>
</evidence>
<comment type="similarity">
    <text evidence="1">Belongs to the BolA/IbaG family.</text>
</comment>
<dbReference type="FunCoup" id="A7TR84">
    <property type="interactions" value="307"/>
</dbReference>
<dbReference type="PANTHER" id="PTHR12735:SF27">
    <property type="entry name" value="BOLA-LIKE PROTEIN 2"/>
    <property type="match status" value="1"/>
</dbReference>
<dbReference type="GO" id="GO:0071281">
    <property type="term" value="P:cellular response to iron ion"/>
    <property type="evidence" value="ECO:0007669"/>
    <property type="project" value="EnsemblFungi"/>
</dbReference>
<keyword evidence="3" id="KW-1185">Reference proteome</keyword>
<name>A7TR84_VANPO</name>
<dbReference type="AlphaFoldDB" id="A7TR84"/>
<evidence type="ECO:0008006" key="4">
    <source>
        <dbReference type="Google" id="ProtNLM"/>
    </source>
</evidence>
<dbReference type="GO" id="GO:0051537">
    <property type="term" value="F:2 iron, 2 sulfur cluster binding"/>
    <property type="evidence" value="ECO:0007669"/>
    <property type="project" value="EnsemblFungi"/>
</dbReference>
<organism evidence="3">
    <name type="scientific">Vanderwaltozyma polyspora (strain ATCC 22028 / DSM 70294 / BCRC 21397 / CBS 2163 / NBRC 10782 / NRRL Y-8283 / UCD 57-17)</name>
    <name type="common">Kluyveromyces polysporus</name>
    <dbReference type="NCBI Taxonomy" id="436907"/>
    <lineage>
        <taxon>Eukaryota</taxon>
        <taxon>Fungi</taxon>
        <taxon>Dikarya</taxon>
        <taxon>Ascomycota</taxon>
        <taxon>Saccharomycotina</taxon>
        <taxon>Saccharomycetes</taxon>
        <taxon>Saccharomycetales</taxon>
        <taxon>Saccharomycetaceae</taxon>
        <taxon>Vanderwaltozyma</taxon>
    </lineage>
</organism>
<dbReference type="GO" id="GO:1990229">
    <property type="term" value="C:iron-sulfur cluster assembly complex"/>
    <property type="evidence" value="ECO:0007669"/>
    <property type="project" value="EnsemblFungi"/>
</dbReference>
<dbReference type="OrthoDB" id="4983at2759"/>
<dbReference type="InterPro" id="IPR002634">
    <property type="entry name" value="BolA"/>
</dbReference>
<dbReference type="SUPFAM" id="SSF82657">
    <property type="entry name" value="BolA-like"/>
    <property type="match status" value="1"/>
</dbReference>
<dbReference type="KEGG" id="vpo:Kpol_423p7"/>
<dbReference type="Gene3D" id="3.30.300.90">
    <property type="entry name" value="BolA-like"/>
    <property type="match status" value="1"/>
</dbReference>
<dbReference type="GeneID" id="5543283"/>
<sequence length="84" mass="9481">MLTEESLRSKINETIPEVYNVIAMDTSSGCGQSFEVVVVSDTFIGKNKLARSRLVNKALHDEINQIHAFSCKCYTQEEWSKIVV</sequence>
<dbReference type="EMBL" id="DS480472">
    <property type="protein sequence ID" value="EDO15217.1"/>
    <property type="molecule type" value="Genomic_DNA"/>
</dbReference>
<dbReference type="Proteomes" id="UP000000267">
    <property type="component" value="Unassembled WGS sequence"/>
</dbReference>
<dbReference type="GO" id="GO:0000122">
    <property type="term" value="P:negative regulation of transcription by RNA polymerase II"/>
    <property type="evidence" value="ECO:0007669"/>
    <property type="project" value="EnsemblFungi"/>
</dbReference>
<dbReference type="RefSeq" id="XP_001643075.1">
    <property type="nucleotide sequence ID" value="XM_001643025.1"/>
</dbReference>
<dbReference type="PANTHER" id="PTHR12735">
    <property type="entry name" value="BOLA-LIKE PROTEIN-RELATED"/>
    <property type="match status" value="1"/>
</dbReference>
<dbReference type="STRING" id="436907.A7TR84"/>
<dbReference type="InterPro" id="IPR045115">
    <property type="entry name" value="BOL2"/>
</dbReference>
<dbReference type="PIRSF" id="PIRSF003113">
    <property type="entry name" value="BolA"/>
    <property type="match status" value="1"/>
</dbReference>
<dbReference type="Pfam" id="PF01722">
    <property type="entry name" value="BolA"/>
    <property type="match status" value="1"/>
</dbReference>
<dbReference type="PhylomeDB" id="A7TR84"/>
<dbReference type="InterPro" id="IPR036065">
    <property type="entry name" value="BolA-like_sf"/>
</dbReference>
<gene>
    <name evidence="2" type="ORF">Kpol_423p7</name>
</gene>
<evidence type="ECO:0000256" key="1">
    <source>
        <dbReference type="RuleBase" id="RU003860"/>
    </source>
</evidence>